<gene>
    <name evidence="1" type="ORF">CVLEPA_LOCUS24521</name>
</gene>
<evidence type="ECO:0000313" key="1">
    <source>
        <dbReference type="EMBL" id="CAK8691760.1"/>
    </source>
</evidence>
<proteinExistence type="predicted"/>
<dbReference type="EMBL" id="CAWYQH010000119">
    <property type="protein sequence ID" value="CAK8691760.1"/>
    <property type="molecule type" value="Genomic_DNA"/>
</dbReference>
<reference evidence="1 2" key="1">
    <citation type="submission" date="2024-02" db="EMBL/GenBank/DDBJ databases">
        <authorList>
            <person name="Daric V."/>
            <person name="Darras S."/>
        </authorList>
    </citation>
    <scope>NUCLEOTIDE SEQUENCE [LARGE SCALE GENOMIC DNA]</scope>
</reference>
<dbReference type="Proteomes" id="UP001642483">
    <property type="component" value="Unassembled WGS sequence"/>
</dbReference>
<accession>A0ABP0GJ44</accession>
<keyword evidence="2" id="KW-1185">Reference proteome</keyword>
<protein>
    <submittedName>
        <fullName evidence="1">Uncharacterized protein</fullName>
    </submittedName>
</protein>
<evidence type="ECO:0000313" key="2">
    <source>
        <dbReference type="Proteomes" id="UP001642483"/>
    </source>
</evidence>
<organism evidence="1 2">
    <name type="scientific">Clavelina lepadiformis</name>
    <name type="common">Light-bulb sea squirt</name>
    <name type="synonym">Ascidia lepadiformis</name>
    <dbReference type="NCBI Taxonomy" id="159417"/>
    <lineage>
        <taxon>Eukaryota</taxon>
        <taxon>Metazoa</taxon>
        <taxon>Chordata</taxon>
        <taxon>Tunicata</taxon>
        <taxon>Ascidiacea</taxon>
        <taxon>Aplousobranchia</taxon>
        <taxon>Clavelinidae</taxon>
        <taxon>Clavelina</taxon>
    </lineage>
</organism>
<comment type="caution">
    <text evidence="1">The sequence shown here is derived from an EMBL/GenBank/DDBJ whole genome shotgun (WGS) entry which is preliminary data.</text>
</comment>
<name>A0ABP0GJ44_CLALP</name>
<sequence length="120" mass="13678">MQNADEGLLNSFPEKVQRRCRDAWNETWGISRLRPEISSTMMMTRSSTVGCPPHSFSPPSAILSDSAIRRFSVTHPISCNDVPLDFKEVCIIKRIQGRNFLVDFDTDETRQVPAVEKHQD</sequence>